<proteinExistence type="predicted"/>
<feature type="compositionally biased region" description="Polar residues" evidence="1">
    <location>
        <begin position="104"/>
        <end position="118"/>
    </location>
</feature>
<dbReference type="AlphaFoldDB" id="A0A2N5TM93"/>
<feature type="compositionally biased region" description="Polar residues" evidence="1">
    <location>
        <begin position="319"/>
        <end position="335"/>
    </location>
</feature>
<feature type="region of interest" description="Disordered" evidence="1">
    <location>
        <begin position="602"/>
        <end position="684"/>
    </location>
</feature>
<organism evidence="2 3">
    <name type="scientific">Puccinia coronata f. sp. avenae</name>
    <dbReference type="NCBI Taxonomy" id="200324"/>
    <lineage>
        <taxon>Eukaryota</taxon>
        <taxon>Fungi</taxon>
        <taxon>Dikarya</taxon>
        <taxon>Basidiomycota</taxon>
        <taxon>Pucciniomycotina</taxon>
        <taxon>Pucciniomycetes</taxon>
        <taxon>Pucciniales</taxon>
        <taxon>Pucciniaceae</taxon>
        <taxon>Puccinia</taxon>
    </lineage>
</organism>
<evidence type="ECO:0000313" key="2">
    <source>
        <dbReference type="EMBL" id="PLW26630.1"/>
    </source>
</evidence>
<name>A0A2N5TM93_9BASI</name>
<feature type="region of interest" description="Disordered" evidence="1">
    <location>
        <begin position="81"/>
        <end position="135"/>
    </location>
</feature>
<evidence type="ECO:0000313" key="3">
    <source>
        <dbReference type="Proteomes" id="UP000235392"/>
    </source>
</evidence>
<feature type="compositionally biased region" description="Polar residues" evidence="1">
    <location>
        <begin position="674"/>
        <end position="684"/>
    </location>
</feature>
<protein>
    <submittedName>
        <fullName evidence="2">Uncharacterized protein</fullName>
    </submittedName>
</protein>
<feature type="compositionally biased region" description="Basic and acidic residues" evidence="1">
    <location>
        <begin position="347"/>
        <end position="356"/>
    </location>
</feature>
<dbReference type="EMBL" id="PGCI01000451">
    <property type="protein sequence ID" value="PLW26630.1"/>
    <property type="molecule type" value="Genomic_DNA"/>
</dbReference>
<accession>A0A2N5TM93</accession>
<feature type="compositionally biased region" description="Basic residues" evidence="1">
    <location>
        <begin position="86"/>
        <end position="95"/>
    </location>
</feature>
<evidence type="ECO:0000256" key="1">
    <source>
        <dbReference type="SAM" id="MobiDB-lite"/>
    </source>
</evidence>
<reference evidence="2 3" key="1">
    <citation type="submission" date="2017-11" db="EMBL/GenBank/DDBJ databases">
        <title>De novo assembly and phasing of dikaryotic genomes from two isolates of Puccinia coronata f. sp. avenae, the causal agent of oat crown rust.</title>
        <authorList>
            <person name="Miller M.E."/>
            <person name="Zhang Y."/>
            <person name="Omidvar V."/>
            <person name="Sperschneider J."/>
            <person name="Schwessinger B."/>
            <person name="Raley C."/>
            <person name="Palmer J.M."/>
            <person name="Garnica D."/>
            <person name="Upadhyaya N."/>
            <person name="Rathjen J."/>
            <person name="Taylor J.M."/>
            <person name="Park R.F."/>
            <person name="Dodds P.N."/>
            <person name="Hirsch C.D."/>
            <person name="Kianian S.F."/>
            <person name="Figueroa M."/>
        </authorList>
    </citation>
    <scope>NUCLEOTIDE SEQUENCE [LARGE SCALE GENOMIC DNA]</scope>
    <source>
        <strain evidence="2">12SD80</strain>
    </source>
</reference>
<sequence length="684" mass="75297">MSKLTVENHYPSIGHHTSDLTTFVNSVQIQKNRMDNLNFVCNYKTYNADTTSSILPPHNFPEGTEVNPTVWTAIQDNCHVEEPKKVKPRAKKSKKAATPSVTAPTSQEATDGTSNKMDVNQRKRSSATPMPMTPQPTVRLVDALGAAANALPTLLPSIARQEESPAMTSTEACQELLIPNTSGPQRPGGNNPVPPIDLLKDQAQIALIMLNTHYNSYVGANNRRQLGIAEMHLRQCILAQETLRSRVGDAMTITLSQEPPGQVFGYNGRKPRLPLQGYSRKISALPSTQYIPRVLPSSTDAQHAEPSGQPRSRALQPRSAVQPTSRSDPSSSVPRTDQVPPALLSGKEARERRTRKLQLERKQALLGPRAGENDGHSQIPPARFGLYGPQGLFQIQQIQLPPEMKSTFSSESPLPPLSVELSPRNVKDLYTKLLSSHLFSMEKSMLASLSSMEQKLNEKLEHCFSSISPNNDLLERNDILLQKSIDKAANTFLDKINECVVGENLINEIKKCITISDDLFQVKNQYVRDDIVDLDMKVSEQMSSKQIDHSRNHDKIVRSITDLSFTVKENAAKQTALYKEIKGHIGVLAGAVRNSDPYITGYPPELAGQAPKPKVPGGRPGPFNSRCEPLSPEEQEEVPPELQEGDNSGQPPVPPEAPSAPFAPENHVPEQRGSIENSMELSQL</sequence>
<dbReference type="Proteomes" id="UP000235392">
    <property type="component" value="Unassembled WGS sequence"/>
</dbReference>
<feature type="region of interest" description="Disordered" evidence="1">
    <location>
        <begin position="299"/>
        <end position="356"/>
    </location>
</feature>
<gene>
    <name evidence="2" type="ORF">PCASD_24660</name>
</gene>
<comment type="caution">
    <text evidence="2">The sequence shown here is derived from an EMBL/GenBank/DDBJ whole genome shotgun (WGS) entry which is preliminary data.</text>
</comment>